<evidence type="ECO:0000313" key="2">
    <source>
        <dbReference type="Ensembl" id="ENSMMOP00000008392.1"/>
    </source>
</evidence>
<dbReference type="PANTHER" id="PTHR15503">
    <property type="entry name" value="LDOC1 RELATED"/>
    <property type="match status" value="1"/>
</dbReference>
<dbReference type="Pfam" id="PF16297">
    <property type="entry name" value="DUF4939"/>
    <property type="match status" value="1"/>
</dbReference>
<dbReference type="STRING" id="94237.ENSMMOP00000008392"/>
<feature type="domain" description="DUF4939" evidence="1">
    <location>
        <begin position="64"/>
        <end position="143"/>
    </location>
</feature>
<accession>A0A3Q3W915</accession>
<evidence type="ECO:0000313" key="3">
    <source>
        <dbReference type="Proteomes" id="UP000261620"/>
    </source>
</evidence>
<reference evidence="2" key="1">
    <citation type="submission" date="2025-08" db="UniProtKB">
        <authorList>
            <consortium name="Ensembl"/>
        </authorList>
    </citation>
    <scope>IDENTIFICATION</scope>
</reference>
<protein>
    <recommendedName>
        <fullName evidence="1">DUF4939 domain-containing protein</fullName>
    </recommendedName>
</protein>
<reference evidence="2" key="2">
    <citation type="submission" date="2025-09" db="UniProtKB">
        <authorList>
            <consortium name="Ensembl"/>
        </authorList>
    </citation>
    <scope>IDENTIFICATION</scope>
</reference>
<dbReference type="InterPro" id="IPR032567">
    <property type="entry name" value="RTL1-rel"/>
</dbReference>
<dbReference type="PANTHER" id="PTHR15503:SF36">
    <property type="entry name" value="RETROTRANSPOSON GAG-LIKE PROTEIN 5"/>
    <property type="match status" value="1"/>
</dbReference>
<dbReference type="AlphaFoldDB" id="A0A3Q3W915"/>
<dbReference type="OMA" id="WSYLVIS"/>
<dbReference type="InterPro" id="IPR032549">
    <property type="entry name" value="DUF4939"/>
</dbReference>
<name>A0A3Q3W915_MOLML</name>
<dbReference type="Ensembl" id="ENSMMOT00000008545.1">
    <property type="protein sequence ID" value="ENSMMOP00000008392.1"/>
    <property type="gene ID" value="ENSMMOG00000006491.1"/>
</dbReference>
<sequence>LQRVLGLPRGLRSSGSTLSSSRMSVLLTLSLRLSPATLRRKLISAACIRDLILSVTTQICTLHLSSPERFSGESGDCRPFISQCELHIEFNAASFSSDQAEIAFIISHLTGRATRFWATAEWSRRSAMCNSLAEFIKIFTQIFQSTSPGREAARSLVSLRQGKRSVTDYTIEFRTIAADNSWNQPPCDGDLSNPPPATPNRISDRKWMDGWIIF</sequence>
<dbReference type="Proteomes" id="UP000261620">
    <property type="component" value="Unplaced"/>
</dbReference>
<proteinExistence type="predicted"/>
<evidence type="ECO:0000259" key="1">
    <source>
        <dbReference type="Pfam" id="PF16297"/>
    </source>
</evidence>
<organism evidence="2 3">
    <name type="scientific">Mola mola</name>
    <name type="common">Ocean sunfish</name>
    <name type="synonym">Tetraodon mola</name>
    <dbReference type="NCBI Taxonomy" id="94237"/>
    <lineage>
        <taxon>Eukaryota</taxon>
        <taxon>Metazoa</taxon>
        <taxon>Chordata</taxon>
        <taxon>Craniata</taxon>
        <taxon>Vertebrata</taxon>
        <taxon>Euteleostomi</taxon>
        <taxon>Actinopterygii</taxon>
        <taxon>Neopterygii</taxon>
        <taxon>Teleostei</taxon>
        <taxon>Neoteleostei</taxon>
        <taxon>Acanthomorphata</taxon>
        <taxon>Eupercaria</taxon>
        <taxon>Tetraodontiformes</taxon>
        <taxon>Molidae</taxon>
        <taxon>Mola</taxon>
    </lineage>
</organism>
<keyword evidence="3" id="KW-1185">Reference proteome</keyword>